<dbReference type="Proteomes" id="UP000595895">
    <property type="component" value="Chromosome"/>
</dbReference>
<reference evidence="1 2" key="1">
    <citation type="submission" date="2020-12" db="EMBL/GenBank/DDBJ databases">
        <authorList>
            <person name="Zhou J."/>
        </authorList>
    </citation>
    <scope>NUCLEOTIDE SEQUENCE [LARGE SCALE GENOMIC DNA]</scope>
    <source>
        <strain evidence="1 2">CCUG 61299</strain>
    </source>
</reference>
<organism evidence="1 2">
    <name type="scientific">Actinomyces weissii</name>
    <dbReference type="NCBI Taxonomy" id="675090"/>
    <lineage>
        <taxon>Bacteria</taxon>
        <taxon>Bacillati</taxon>
        <taxon>Actinomycetota</taxon>
        <taxon>Actinomycetes</taxon>
        <taxon>Actinomycetales</taxon>
        <taxon>Actinomycetaceae</taxon>
        <taxon>Actinomyces</taxon>
    </lineage>
</organism>
<proteinExistence type="predicted"/>
<evidence type="ECO:0000313" key="2">
    <source>
        <dbReference type="Proteomes" id="UP000595895"/>
    </source>
</evidence>
<name>A0A7T7S279_9ACTO</name>
<dbReference type="KEGG" id="awe:JG540_02335"/>
<protein>
    <submittedName>
        <fullName evidence="1">Uncharacterized protein</fullName>
    </submittedName>
</protein>
<keyword evidence="2" id="KW-1185">Reference proteome</keyword>
<dbReference type="RefSeq" id="WP_200276702.1">
    <property type="nucleotide sequence ID" value="NZ_CP066802.1"/>
</dbReference>
<dbReference type="AlphaFoldDB" id="A0A7T7S279"/>
<gene>
    <name evidence="1" type="ORF">JG540_02335</name>
</gene>
<accession>A0A7T7S279</accession>
<dbReference type="EMBL" id="CP066802">
    <property type="protein sequence ID" value="QQM67741.1"/>
    <property type="molecule type" value="Genomic_DNA"/>
</dbReference>
<evidence type="ECO:0000313" key="1">
    <source>
        <dbReference type="EMBL" id="QQM67741.1"/>
    </source>
</evidence>
<sequence>MAEGTQELELVEGHARQPLDLGAVVNQSLPQVSWSKVSPGGGPLGGAPPGP</sequence>